<name>A0A1V0GW17_9RHOB</name>
<dbReference type="AlphaFoldDB" id="A0A1V0GW17"/>
<proteinExistence type="predicted"/>
<dbReference type="KEGG" id="pye:A6J80_17180"/>
<accession>A0A1V0GW17</accession>
<evidence type="ECO:0000313" key="1">
    <source>
        <dbReference type="EMBL" id="ARC37849.2"/>
    </source>
</evidence>
<sequence length="263" mass="28240">MEARMTDQNNAPERIWLTDSEAELFGCYDHDFNGEGHISYTLTDRAAPEGQVDREQVVQLCLKIAADRRAQAAGDATVDQKRRSLAGAIQAEIIAEQVRALTPPPAAPTDNTALVEAAAKAIHDGPLCANDEVFDPETHHGQWCIEVVKTVLAALASHEAPPAAQEPVAWLIEENGEGVSIFTRDSSLAGARRSSPDFTVTPLYAAPPPACQQEAVTVAEASHRLIVGFMLDCNVIGHVAAAENLVRGIKDHVAALRTLKGER</sequence>
<reference evidence="1" key="1">
    <citation type="submission" date="2017-12" db="EMBL/GenBank/DDBJ databases">
        <title>FDA dAtabase for Regulatory Grade micrObial Sequences (FDA-ARGOS): Supporting development and validation of Infectious Disease Dx tests.</title>
        <authorList>
            <person name="Campos J."/>
            <person name="Goldberg B."/>
            <person name="Tallon L."/>
            <person name="Sadzewicz L."/>
            <person name="Sengamalay N."/>
            <person name="Ott S."/>
            <person name="Godinez A."/>
            <person name="Nagaraj S."/>
            <person name="Vyas G."/>
            <person name="Aluvathingal J."/>
            <person name="Nadendla S."/>
            <person name="Geyer C."/>
            <person name="Nandy P."/>
            <person name="Hobson J."/>
            <person name="Sichtig H."/>
        </authorList>
    </citation>
    <scope>NUCLEOTIDE SEQUENCE</scope>
    <source>
        <strain evidence="1">FDAARGOS_252</strain>
    </source>
</reference>
<evidence type="ECO:0000313" key="2">
    <source>
        <dbReference type="Proteomes" id="UP000191257"/>
    </source>
</evidence>
<dbReference type="Proteomes" id="UP000191257">
    <property type="component" value="Chromosome"/>
</dbReference>
<organism evidence="1 2">
    <name type="scientific">Paracoccus yeei</name>
    <dbReference type="NCBI Taxonomy" id="147645"/>
    <lineage>
        <taxon>Bacteria</taxon>
        <taxon>Pseudomonadati</taxon>
        <taxon>Pseudomonadota</taxon>
        <taxon>Alphaproteobacteria</taxon>
        <taxon>Rhodobacterales</taxon>
        <taxon>Paracoccaceae</taxon>
        <taxon>Paracoccus</taxon>
    </lineage>
</organism>
<keyword evidence="2" id="KW-1185">Reference proteome</keyword>
<gene>
    <name evidence="1" type="ORF">A6J80_17180</name>
</gene>
<dbReference type="STRING" id="147645.A6J80_17180"/>
<protein>
    <submittedName>
        <fullName evidence="1">Uncharacterized protein</fullName>
    </submittedName>
</protein>
<dbReference type="EMBL" id="CP020442">
    <property type="protein sequence ID" value="ARC37849.2"/>
    <property type="molecule type" value="Genomic_DNA"/>
</dbReference>